<protein>
    <recommendedName>
        <fullName evidence="2">tRNA (cytosine(34)-C(5))-methyltransferase</fullName>
        <ecNumber evidence="2">2.1.1.203</ecNumber>
    </recommendedName>
</protein>
<evidence type="ECO:0000256" key="2">
    <source>
        <dbReference type="ARBA" id="ARBA00012629"/>
    </source>
</evidence>
<keyword evidence="6" id="KW-0949">S-adenosyl-L-methionine</keyword>
<dbReference type="SUPFAM" id="SSF53335">
    <property type="entry name" value="S-adenosyl-L-methionine-dependent methyltransferases"/>
    <property type="match status" value="1"/>
</dbReference>
<dbReference type="InterPro" id="IPR057285">
    <property type="entry name" value="Pre-PUA_NSUN2"/>
</dbReference>
<dbReference type="GO" id="GO:0005634">
    <property type="term" value="C:nucleus"/>
    <property type="evidence" value="ECO:0007669"/>
    <property type="project" value="UniProtKB-SubCell"/>
</dbReference>
<keyword evidence="3" id="KW-0820">tRNA-binding</keyword>
<dbReference type="PANTHER" id="PTHR22808">
    <property type="entry name" value="NCL1 YEAST -RELATED NOL1/NOP2/FMU SUN DOMAIN-CONTAINING"/>
    <property type="match status" value="1"/>
</dbReference>
<comment type="subcellular location">
    <subcellularLocation>
        <location evidence="1">Nucleus</location>
    </subcellularLocation>
</comment>
<dbReference type="EC" id="2.1.1.203" evidence="2"/>
<dbReference type="InterPro" id="IPR023267">
    <property type="entry name" value="RCMT"/>
</dbReference>
<gene>
    <name evidence="8" type="ORF">RFH988_LOCUS11490</name>
</gene>
<evidence type="ECO:0000256" key="6">
    <source>
        <dbReference type="PROSITE-ProRule" id="PRU01023"/>
    </source>
</evidence>
<evidence type="ECO:0000313" key="9">
    <source>
        <dbReference type="Proteomes" id="UP000663882"/>
    </source>
</evidence>
<dbReference type="Pfam" id="PF25378">
    <property type="entry name" value="PUA_NSUN2"/>
    <property type="match status" value="1"/>
</dbReference>
<feature type="active site" description="Nucleophile" evidence="6">
    <location>
        <position position="6"/>
    </location>
</feature>
<keyword evidence="6" id="KW-0808">Transferase</keyword>
<name>A0A814D3R4_9BILA</name>
<dbReference type="InterPro" id="IPR001678">
    <property type="entry name" value="MeTrfase_RsmB-F_NOP2_dom"/>
</dbReference>
<proteinExistence type="inferred from homology"/>
<keyword evidence="4" id="KW-0819">tRNA processing</keyword>
<organism evidence="8 9">
    <name type="scientific">Rotaria sordida</name>
    <dbReference type="NCBI Taxonomy" id="392033"/>
    <lineage>
        <taxon>Eukaryota</taxon>
        <taxon>Metazoa</taxon>
        <taxon>Spiralia</taxon>
        <taxon>Gnathifera</taxon>
        <taxon>Rotifera</taxon>
        <taxon>Eurotatoria</taxon>
        <taxon>Bdelloidea</taxon>
        <taxon>Philodinida</taxon>
        <taxon>Philodinidae</taxon>
        <taxon>Rotaria</taxon>
    </lineage>
</organism>
<dbReference type="AlphaFoldDB" id="A0A814D3R4"/>
<feature type="domain" description="SAM-dependent MTase RsmB/NOP-type" evidence="7">
    <location>
        <begin position="1"/>
        <end position="114"/>
    </location>
</feature>
<comment type="caution">
    <text evidence="6">Lacks conserved residue(s) required for the propagation of feature annotation.</text>
</comment>
<dbReference type="PANTHER" id="PTHR22808:SF1">
    <property type="entry name" value="RNA CYTOSINE-C(5)-METHYLTRANSFERASE NSUN2-RELATED"/>
    <property type="match status" value="1"/>
</dbReference>
<dbReference type="PRINTS" id="PR02011">
    <property type="entry name" value="RCMTNCL1"/>
</dbReference>
<dbReference type="InterPro" id="IPR023270">
    <property type="entry name" value="RCMT_NCL1"/>
</dbReference>
<evidence type="ECO:0000313" key="8">
    <source>
        <dbReference type="EMBL" id="CAF0948420.1"/>
    </source>
</evidence>
<dbReference type="Gene3D" id="3.40.50.150">
    <property type="entry name" value="Vaccinia Virus protein VP39"/>
    <property type="match status" value="1"/>
</dbReference>
<evidence type="ECO:0000256" key="3">
    <source>
        <dbReference type="ARBA" id="ARBA00022555"/>
    </source>
</evidence>
<dbReference type="GO" id="GO:0005737">
    <property type="term" value="C:cytoplasm"/>
    <property type="evidence" value="ECO:0007669"/>
    <property type="project" value="TreeGrafter"/>
</dbReference>
<dbReference type="PROSITE" id="PS51686">
    <property type="entry name" value="SAM_MT_RSMB_NOP"/>
    <property type="match status" value="1"/>
</dbReference>
<accession>A0A814D3R4</accession>
<keyword evidence="5" id="KW-0539">Nucleus</keyword>
<dbReference type="GO" id="GO:0030488">
    <property type="term" value="P:tRNA methylation"/>
    <property type="evidence" value="ECO:0007669"/>
    <property type="project" value="TreeGrafter"/>
</dbReference>
<evidence type="ECO:0000259" key="7">
    <source>
        <dbReference type="PROSITE" id="PS51686"/>
    </source>
</evidence>
<keyword evidence="6" id="KW-0489">Methyltransferase</keyword>
<sequence length="369" mass="42589">MVYSTCSMNPIENEAVVSQLLQTFQGQISLVNISDKLPGLRTIPGLKSWCVIGKNQDIYNSFEEVPKNMQSLARPNMFAPSNDILEQLHLERCIRLLPHHQDTGAFFVALFRKIDKTLDSSLSTQEETSQKRPAEENVFNEDGANFKRARYHRENPFIFFEEKDIKGFWQEISEFFGVDPSFPADQLMTRIASDSGRNIYFVSDSLKEIVTLNQDRIKFINMGVRLLVRTDLRNDKDKRSLRLSQEGIAIINKYFSKRRIQLEQQDLLILLSHAHTQFANLSQSVQNQIQNISSDLGSVICLFNIKQHDLDIPIIFVSWRGRSSFRPFVSHSSRKFYLSLCNIDQMTINDIINKLTIEEKTSNQKNDVS</sequence>
<keyword evidence="6" id="KW-0694">RNA-binding</keyword>
<dbReference type="Proteomes" id="UP000663882">
    <property type="component" value="Unassembled WGS sequence"/>
</dbReference>
<dbReference type="Pfam" id="PF25376">
    <property type="entry name" value="Pre-PUA_NSUN2"/>
    <property type="match status" value="1"/>
</dbReference>
<dbReference type="InterPro" id="IPR057286">
    <property type="entry name" value="PUA_NSUN2"/>
</dbReference>
<dbReference type="GO" id="GO:0016428">
    <property type="term" value="F:tRNA (cytidine-5-)-methyltransferase activity"/>
    <property type="evidence" value="ECO:0007669"/>
    <property type="project" value="InterPro"/>
</dbReference>
<comment type="similarity">
    <text evidence="6">Belongs to the class I-like SAM-binding methyltransferase superfamily. RsmB/NOP family.</text>
</comment>
<dbReference type="OrthoDB" id="6093671at2759"/>
<comment type="caution">
    <text evidence="8">The sequence shown here is derived from an EMBL/GenBank/DDBJ whole genome shotgun (WGS) entry which is preliminary data.</text>
</comment>
<dbReference type="InterPro" id="IPR029063">
    <property type="entry name" value="SAM-dependent_MTases_sf"/>
</dbReference>
<reference evidence="8" key="1">
    <citation type="submission" date="2021-02" db="EMBL/GenBank/DDBJ databases">
        <authorList>
            <person name="Nowell W R."/>
        </authorList>
    </citation>
    <scope>NUCLEOTIDE SEQUENCE</scope>
</reference>
<evidence type="ECO:0000256" key="4">
    <source>
        <dbReference type="ARBA" id="ARBA00022694"/>
    </source>
</evidence>
<dbReference type="EMBL" id="CAJNOO010000457">
    <property type="protein sequence ID" value="CAF0948420.1"/>
    <property type="molecule type" value="Genomic_DNA"/>
</dbReference>
<evidence type="ECO:0000256" key="1">
    <source>
        <dbReference type="ARBA" id="ARBA00004123"/>
    </source>
</evidence>
<dbReference type="GO" id="GO:0000049">
    <property type="term" value="F:tRNA binding"/>
    <property type="evidence" value="ECO:0007669"/>
    <property type="project" value="UniProtKB-KW"/>
</dbReference>
<evidence type="ECO:0000256" key="5">
    <source>
        <dbReference type="ARBA" id="ARBA00023242"/>
    </source>
</evidence>